<gene>
    <name evidence="7" type="ORF">GGR25_000006</name>
</gene>
<sequence>MVNLFTPLTLRGVTFRNRILVSPMCQYAAVGGHVTDWHIEHHGRFALGGVGGALVEATGILPEGRITPDCLGIWDDAHVAGLARIVASYHREGAAIGIQLSHAGRKASSTPPWDGGWAIPAGDPRAWQTVAPSAIPYHEDWPVPHALSIEEIAGITAAFVAAAKRAVAAGFDFVEIHGAHGYLLHSFVSPVSNQRTDAYGGTPENRMRFSLEVARAVRAAIPEAMPLFYRASCIDRIEGAGLTLDDTVPLAAALKETGVDVIDCSAGGVLVRTNPGHIKEGPGFQIGFADRIRREAGIATMAVGGITEGLQADAVIAEGKADFVAIGREMLSDSNFPYRAALALGIDKPAFVLSQRYAFYLQFRQPA</sequence>
<dbReference type="CDD" id="cd02932">
    <property type="entry name" value="OYE_YqiM_FMN"/>
    <property type="match status" value="1"/>
</dbReference>
<dbReference type="GO" id="GO:0050661">
    <property type="term" value="F:NADP binding"/>
    <property type="evidence" value="ECO:0007669"/>
    <property type="project" value="InterPro"/>
</dbReference>
<keyword evidence="3" id="KW-0288">FMN</keyword>
<evidence type="ECO:0000256" key="2">
    <source>
        <dbReference type="ARBA" id="ARBA00022630"/>
    </source>
</evidence>
<proteinExistence type="predicted"/>
<dbReference type="InterPro" id="IPR013785">
    <property type="entry name" value="Aldolase_TIM"/>
</dbReference>
<dbReference type="Gene3D" id="3.20.20.70">
    <property type="entry name" value="Aldolase class I"/>
    <property type="match status" value="1"/>
</dbReference>
<dbReference type="AlphaFoldDB" id="A0A840AIZ0"/>
<evidence type="ECO:0000256" key="5">
    <source>
        <dbReference type="ARBA" id="ARBA00023002"/>
    </source>
</evidence>
<comment type="caution">
    <text evidence="7">The sequence shown here is derived from an EMBL/GenBank/DDBJ whole genome shotgun (WGS) entry which is preliminary data.</text>
</comment>
<dbReference type="PANTHER" id="PTHR43303">
    <property type="entry name" value="NADPH DEHYDROGENASE C23G7.10C-RELATED"/>
    <property type="match status" value="1"/>
</dbReference>
<comment type="cofactor">
    <cofactor evidence="1">
        <name>FMN</name>
        <dbReference type="ChEBI" id="CHEBI:58210"/>
    </cofactor>
</comment>
<evidence type="ECO:0000256" key="4">
    <source>
        <dbReference type="ARBA" id="ARBA00022857"/>
    </source>
</evidence>
<evidence type="ECO:0000259" key="6">
    <source>
        <dbReference type="Pfam" id="PF00724"/>
    </source>
</evidence>
<dbReference type="Proteomes" id="UP000553963">
    <property type="component" value="Unassembled WGS sequence"/>
</dbReference>
<dbReference type="PANTHER" id="PTHR43303:SF4">
    <property type="entry name" value="NADPH DEHYDROGENASE C23G7.10C-RELATED"/>
    <property type="match status" value="1"/>
</dbReference>
<dbReference type="GO" id="GO:0010181">
    <property type="term" value="F:FMN binding"/>
    <property type="evidence" value="ECO:0007669"/>
    <property type="project" value="InterPro"/>
</dbReference>
<dbReference type="SUPFAM" id="SSF51395">
    <property type="entry name" value="FMN-linked oxidoreductases"/>
    <property type="match status" value="1"/>
</dbReference>
<dbReference type="RefSeq" id="WP_183396694.1">
    <property type="nucleotide sequence ID" value="NZ_JACIDS010000001.1"/>
</dbReference>
<dbReference type="GO" id="GO:0003959">
    <property type="term" value="F:NADPH dehydrogenase activity"/>
    <property type="evidence" value="ECO:0007669"/>
    <property type="project" value="InterPro"/>
</dbReference>
<dbReference type="InterPro" id="IPR044152">
    <property type="entry name" value="YqjM-like"/>
</dbReference>
<keyword evidence="5" id="KW-0560">Oxidoreductase</keyword>
<dbReference type="InterPro" id="IPR001155">
    <property type="entry name" value="OxRdtase_FMN_N"/>
</dbReference>
<dbReference type="EMBL" id="JACIDS010000001">
    <property type="protein sequence ID" value="MBB3928987.1"/>
    <property type="molecule type" value="Genomic_DNA"/>
</dbReference>
<evidence type="ECO:0000313" key="7">
    <source>
        <dbReference type="EMBL" id="MBB3928987.1"/>
    </source>
</evidence>
<keyword evidence="4" id="KW-0521">NADP</keyword>
<reference evidence="7 8" key="1">
    <citation type="submission" date="2020-08" db="EMBL/GenBank/DDBJ databases">
        <title>Genomic Encyclopedia of Type Strains, Phase IV (KMG-IV): sequencing the most valuable type-strain genomes for metagenomic binning, comparative biology and taxonomic classification.</title>
        <authorList>
            <person name="Goeker M."/>
        </authorList>
    </citation>
    <scope>NUCLEOTIDE SEQUENCE [LARGE SCALE GENOMIC DNA]</scope>
    <source>
        <strain evidence="7 8">DSM 25966</strain>
    </source>
</reference>
<evidence type="ECO:0000256" key="3">
    <source>
        <dbReference type="ARBA" id="ARBA00022643"/>
    </source>
</evidence>
<feature type="domain" description="NADH:flavin oxidoreductase/NADH oxidase N-terminal" evidence="6">
    <location>
        <begin position="3"/>
        <end position="341"/>
    </location>
</feature>
<keyword evidence="2" id="KW-0285">Flavoprotein</keyword>
<evidence type="ECO:0000256" key="1">
    <source>
        <dbReference type="ARBA" id="ARBA00001917"/>
    </source>
</evidence>
<protein>
    <submittedName>
        <fullName evidence="7">2,4-dienoyl-CoA reductase-like NADH-dependent reductase (Old Yellow Enzyme family)</fullName>
    </submittedName>
</protein>
<dbReference type="Pfam" id="PF00724">
    <property type="entry name" value="Oxidored_FMN"/>
    <property type="match status" value="1"/>
</dbReference>
<organism evidence="7 8">
    <name type="scientific">Kaistia hirudinis</name>
    <dbReference type="NCBI Taxonomy" id="1293440"/>
    <lineage>
        <taxon>Bacteria</taxon>
        <taxon>Pseudomonadati</taxon>
        <taxon>Pseudomonadota</taxon>
        <taxon>Alphaproteobacteria</taxon>
        <taxon>Hyphomicrobiales</taxon>
        <taxon>Kaistiaceae</taxon>
        <taxon>Kaistia</taxon>
    </lineage>
</organism>
<accession>A0A840AIZ0</accession>
<evidence type="ECO:0000313" key="8">
    <source>
        <dbReference type="Proteomes" id="UP000553963"/>
    </source>
</evidence>
<keyword evidence="8" id="KW-1185">Reference proteome</keyword>
<name>A0A840AIZ0_9HYPH</name>